<evidence type="ECO:0000313" key="2">
    <source>
        <dbReference type="EMBL" id="NOJ42026.1"/>
    </source>
</evidence>
<dbReference type="InterPro" id="IPR013767">
    <property type="entry name" value="PAS_fold"/>
</dbReference>
<accession>A0A7Y4GUB1</accession>
<dbReference type="AlphaFoldDB" id="A0A7Y4GUB1"/>
<comment type="caution">
    <text evidence="2">The sequence shown here is derived from an EMBL/GenBank/DDBJ whole genome shotgun (WGS) entry which is preliminary data.</text>
</comment>
<dbReference type="NCBIfam" id="TIGR00229">
    <property type="entry name" value="sensory_box"/>
    <property type="match status" value="1"/>
</dbReference>
<dbReference type="Gene3D" id="3.30.450.20">
    <property type="entry name" value="PAS domain"/>
    <property type="match status" value="1"/>
</dbReference>
<gene>
    <name evidence="2" type="ORF">HCN58_20945</name>
</gene>
<dbReference type="PANTHER" id="PTHR44757:SF2">
    <property type="entry name" value="BIOFILM ARCHITECTURE MAINTENANCE PROTEIN MBAA"/>
    <property type="match status" value="1"/>
</dbReference>
<dbReference type="Proteomes" id="UP000544122">
    <property type="component" value="Unassembled WGS sequence"/>
</dbReference>
<protein>
    <submittedName>
        <fullName evidence="2">PAS domain S-box protein</fullName>
    </submittedName>
</protein>
<dbReference type="InterPro" id="IPR035965">
    <property type="entry name" value="PAS-like_dom_sf"/>
</dbReference>
<dbReference type="SUPFAM" id="SSF55785">
    <property type="entry name" value="PYP-like sensor domain (PAS domain)"/>
    <property type="match status" value="1"/>
</dbReference>
<organism evidence="2 3">
    <name type="scientific">Bradyrhizobium australiense</name>
    <dbReference type="NCBI Taxonomy" id="2721161"/>
    <lineage>
        <taxon>Bacteria</taxon>
        <taxon>Pseudomonadati</taxon>
        <taxon>Pseudomonadota</taxon>
        <taxon>Alphaproteobacteria</taxon>
        <taxon>Hyphomicrobiales</taxon>
        <taxon>Nitrobacteraceae</taxon>
        <taxon>Bradyrhizobium</taxon>
    </lineage>
</organism>
<dbReference type="PANTHER" id="PTHR44757">
    <property type="entry name" value="DIGUANYLATE CYCLASE DGCP"/>
    <property type="match status" value="1"/>
</dbReference>
<proteinExistence type="predicted"/>
<dbReference type="InterPro" id="IPR000014">
    <property type="entry name" value="PAS"/>
</dbReference>
<evidence type="ECO:0000259" key="1">
    <source>
        <dbReference type="PROSITE" id="PS50112"/>
    </source>
</evidence>
<dbReference type="Pfam" id="PF00989">
    <property type="entry name" value="PAS"/>
    <property type="match status" value="1"/>
</dbReference>
<dbReference type="EMBL" id="JAAVLX010000007">
    <property type="protein sequence ID" value="NOJ42026.1"/>
    <property type="molecule type" value="Genomic_DNA"/>
</dbReference>
<sequence length="163" mass="17749">MPMTDDDEQIRTMNIPAGLGEALLHSASDAIIATDREGRITFWNPGAERIFGFTADEAAGQSLDLIIPENLRARHWSGFRHTMETGTSRYGHGDLLSVPGLTKKGARISVEFTIVLLRNGAQETTGTVAVMRDVTKRFEEARELKRRLAGAGAGSRIAAPSEK</sequence>
<dbReference type="InterPro" id="IPR052155">
    <property type="entry name" value="Biofilm_reg_signaling"/>
</dbReference>
<dbReference type="SMART" id="SM00091">
    <property type="entry name" value="PAS"/>
    <property type="match status" value="1"/>
</dbReference>
<dbReference type="PROSITE" id="PS50112">
    <property type="entry name" value="PAS"/>
    <property type="match status" value="1"/>
</dbReference>
<dbReference type="CDD" id="cd00130">
    <property type="entry name" value="PAS"/>
    <property type="match status" value="1"/>
</dbReference>
<feature type="domain" description="PAS" evidence="1">
    <location>
        <begin position="23"/>
        <end position="86"/>
    </location>
</feature>
<evidence type="ECO:0000313" key="3">
    <source>
        <dbReference type="Proteomes" id="UP000544122"/>
    </source>
</evidence>
<keyword evidence="3" id="KW-1185">Reference proteome</keyword>
<reference evidence="2 3" key="1">
    <citation type="submission" date="2020-03" db="EMBL/GenBank/DDBJ databases">
        <title>Bradyrhizobium diversity isolated from nodules of Indigofera sp.</title>
        <authorList>
            <person name="Klepa M."/>
            <person name="Helene L."/>
            <person name="Hungria M."/>
        </authorList>
    </citation>
    <scope>NUCLEOTIDE SEQUENCE [LARGE SCALE GENOMIC DNA]</scope>
    <source>
        <strain evidence="2 3">WSM 1791</strain>
    </source>
</reference>
<name>A0A7Y4GUB1_9BRAD</name>
<dbReference type="GO" id="GO:0006355">
    <property type="term" value="P:regulation of DNA-templated transcription"/>
    <property type="evidence" value="ECO:0007669"/>
    <property type="project" value="InterPro"/>
</dbReference>